<dbReference type="EMBL" id="MU857613">
    <property type="protein sequence ID" value="KAK4250489.1"/>
    <property type="molecule type" value="Genomic_DNA"/>
</dbReference>
<dbReference type="Proteomes" id="UP001303647">
    <property type="component" value="Unassembled WGS sequence"/>
</dbReference>
<accession>A0AAN7HTK0</accession>
<evidence type="ECO:0000256" key="1">
    <source>
        <dbReference type="SAM" id="MobiDB-lite"/>
    </source>
</evidence>
<proteinExistence type="predicted"/>
<keyword evidence="3" id="KW-1185">Reference proteome</keyword>
<sequence length="320" mass="34304">MSIARAFTTRRVKQSIEAAERAPHRSSSTRDSASTLRHKISSPVELIHTTNMLSYNAPDIHPMSASSTGSSQRFDDDMSDGALTSGTTPPTSPEVESPEKKSASPQPNHLSTYFAVAPARQAAAAAVEREAPVIPQRAASHSKKQYKTLVRQRSASALSQQSQRTLSTKASFTFSRSSSTSTSTSVSSVPAHHLHKAKLSSAGSPAAATAAAPDPPSPPRQQAHAAQRSHSSSSSSSNKKGYQAPEREHHPFGNELAQVSELAEEYGIKEQVVSSAVELDEQDMLRKGLRKFSADEYLSEVRGLFASFMVAPRPVAAAWI</sequence>
<dbReference type="AlphaFoldDB" id="A0AAN7HTK0"/>
<protein>
    <submittedName>
        <fullName evidence="2">Uncharacterized protein</fullName>
    </submittedName>
</protein>
<feature type="compositionally biased region" description="Low complexity" evidence="1">
    <location>
        <begin position="200"/>
        <end position="212"/>
    </location>
</feature>
<feature type="compositionally biased region" description="Low complexity" evidence="1">
    <location>
        <begin position="220"/>
        <end position="237"/>
    </location>
</feature>
<evidence type="ECO:0000313" key="2">
    <source>
        <dbReference type="EMBL" id="KAK4250489.1"/>
    </source>
</evidence>
<reference evidence="2" key="1">
    <citation type="journal article" date="2023" name="Mol. Phylogenet. Evol.">
        <title>Genome-scale phylogeny and comparative genomics of the fungal order Sordariales.</title>
        <authorList>
            <person name="Hensen N."/>
            <person name="Bonometti L."/>
            <person name="Westerberg I."/>
            <person name="Brannstrom I.O."/>
            <person name="Guillou S."/>
            <person name="Cros-Aarteil S."/>
            <person name="Calhoun S."/>
            <person name="Haridas S."/>
            <person name="Kuo A."/>
            <person name="Mondo S."/>
            <person name="Pangilinan J."/>
            <person name="Riley R."/>
            <person name="LaButti K."/>
            <person name="Andreopoulos B."/>
            <person name="Lipzen A."/>
            <person name="Chen C."/>
            <person name="Yan M."/>
            <person name="Daum C."/>
            <person name="Ng V."/>
            <person name="Clum A."/>
            <person name="Steindorff A."/>
            <person name="Ohm R.A."/>
            <person name="Martin F."/>
            <person name="Silar P."/>
            <person name="Natvig D.O."/>
            <person name="Lalanne C."/>
            <person name="Gautier V."/>
            <person name="Ament-Velasquez S.L."/>
            <person name="Kruys A."/>
            <person name="Hutchinson M.I."/>
            <person name="Powell A.J."/>
            <person name="Barry K."/>
            <person name="Miller A.N."/>
            <person name="Grigoriev I.V."/>
            <person name="Debuchy R."/>
            <person name="Gladieux P."/>
            <person name="Hiltunen Thoren M."/>
            <person name="Johannesson H."/>
        </authorList>
    </citation>
    <scope>NUCLEOTIDE SEQUENCE</scope>
    <source>
        <strain evidence="2">CBS 359.72</strain>
    </source>
</reference>
<feature type="region of interest" description="Disordered" evidence="1">
    <location>
        <begin position="134"/>
        <end position="249"/>
    </location>
</feature>
<feature type="region of interest" description="Disordered" evidence="1">
    <location>
        <begin position="58"/>
        <end position="109"/>
    </location>
</feature>
<feature type="compositionally biased region" description="Low complexity" evidence="1">
    <location>
        <begin position="84"/>
        <end position="95"/>
    </location>
</feature>
<feature type="compositionally biased region" description="Polar residues" evidence="1">
    <location>
        <begin position="25"/>
        <end position="35"/>
    </location>
</feature>
<evidence type="ECO:0000313" key="3">
    <source>
        <dbReference type="Proteomes" id="UP001303647"/>
    </source>
</evidence>
<reference evidence="2" key="2">
    <citation type="submission" date="2023-05" db="EMBL/GenBank/DDBJ databases">
        <authorList>
            <consortium name="Lawrence Berkeley National Laboratory"/>
            <person name="Steindorff A."/>
            <person name="Hensen N."/>
            <person name="Bonometti L."/>
            <person name="Westerberg I."/>
            <person name="Brannstrom I.O."/>
            <person name="Guillou S."/>
            <person name="Cros-Aarteil S."/>
            <person name="Calhoun S."/>
            <person name="Haridas S."/>
            <person name="Kuo A."/>
            <person name="Mondo S."/>
            <person name="Pangilinan J."/>
            <person name="Riley R."/>
            <person name="Labutti K."/>
            <person name="Andreopoulos B."/>
            <person name="Lipzen A."/>
            <person name="Chen C."/>
            <person name="Yanf M."/>
            <person name="Daum C."/>
            <person name="Ng V."/>
            <person name="Clum A."/>
            <person name="Ohm R."/>
            <person name="Martin F."/>
            <person name="Silar P."/>
            <person name="Natvig D."/>
            <person name="Lalanne C."/>
            <person name="Gautier V."/>
            <person name="Ament-Velasquez S.L."/>
            <person name="Kruys A."/>
            <person name="Hutchinson M.I."/>
            <person name="Powell A.J."/>
            <person name="Barry K."/>
            <person name="Miller A.N."/>
            <person name="Grigoriev I.V."/>
            <person name="Debuchy R."/>
            <person name="Gladieux P."/>
            <person name="Thoren M.H."/>
            <person name="Johannesson H."/>
        </authorList>
    </citation>
    <scope>NUCLEOTIDE SEQUENCE</scope>
    <source>
        <strain evidence="2">CBS 359.72</strain>
    </source>
</reference>
<feature type="region of interest" description="Disordered" evidence="1">
    <location>
        <begin position="1"/>
        <end position="43"/>
    </location>
</feature>
<comment type="caution">
    <text evidence="2">The sequence shown here is derived from an EMBL/GenBank/DDBJ whole genome shotgun (WGS) entry which is preliminary data.</text>
</comment>
<organism evidence="2 3">
    <name type="scientific">Corynascus novoguineensis</name>
    <dbReference type="NCBI Taxonomy" id="1126955"/>
    <lineage>
        <taxon>Eukaryota</taxon>
        <taxon>Fungi</taxon>
        <taxon>Dikarya</taxon>
        <taxon>Ascomycota</taxon>
        <taxon>Pezizomycotina</taxon>
        <taxon>Sordariomycetes</taxon>
        <taxon>Sordariomycetidae</taxon>
        <taxon>Sordariales</taxon>
        <taxon>Chaetomiaceae</taxon>
        <taxon>Corynascus</taxon>
    </lineage>
</organism>
<gene>
    <name evidence="2" type="ORF">C7999DRAFT_29074</name>
</gene>
<name>A0AAN7HTK0_9PEZI</name>
<feature type="compositionally biased region" description="Low complexity" evidence="1">
    <location>
        <begin position="152"/>
        <end position="188"/>
    </location>
</feature>